<comment type="caution">
    <text evidence="4">The sequence shown here is derived from an EMBL/GenBank/DDBJ whole genome shotgun (WGS) entry which is preliminary data.</text>
</comment>
<organism evidence="4 5">
    <name type="scientific">Kineococcus mangrovi</name>
    <dbReference type="NCBI Taxonomy" id="1660183"/>
    <lineage>
        <taxon>Bacteria</taxon>
        <taxon>Bacillati</taxon>
        <taxon>Actinomycetota</taxon>
        <taxon>Actinomycetes</taxon>
        <taxon>Kineosporiales</taxon>
        <taxon>Kineosporiaceae</taxon>
        <taxon>Kineococcus</taxon>
    </lineage>
</organism>
<dbReference type="Pfam" id="PF01613">
    <property type="entry name" value="Flavin_Reduct"/>
    <property type="match status" value="1"/>
</dbReference>
<dbReference type="GO" id="GO:0016491">
    <property type="term" value="F:oxidoreductase activity"/>
    <property type="evidence" value="ECO:0007669"/>
    <property type="project" value="UniProtKB-KW"/>
</dbReference>
<dbReference type="Gene3D" id="2.30.110.10">
    <property type="entry name" value="Electron Transport, Fmn-binding Protein, Chain A"/>
    <property type="match status" value="1"/>
</dbReference>
<accession>A0ABV4I4L8</accession>
<feature type="domain" description="Flavin reductase like" evidence="3">
    <location>
        <begin position="19"/>
        <end position="164"/>
    </location>
</feature>
<sequence>MPTRTDPARTDPAAVRSTFARFPSGVAALSALVHEAPVVVLASSFQVGISLTPPLVLFAVQHGSFSWSQLRTAPRIGVSVLASAHRPSVPTLTRKDLSARFDGLETEVAATGAHYLSGAAAWMECSVHSETAAGDHDVVVLRVHDLGHAADVDPLVWHGSTFRTLRGTATSPDHEDSGRTPQ</sequence>
<reference evidence="4 5" key="1">
    <citation type="submission" date="2024-07" db="EMBL/GenBank/DDBJ databases">
        <authorList>
            <person name="Thanompreechachai J."/>
            <person name="Duangmal K."/>
        </authorList>
    </citation>
    <scope>NUCLEOTIDE SEQUENCE [LARGE SCALE GENOMIC DNA]</scope>
    <source>
        <strain evidence="4 5">TBRC 1896</strain>
    </source>
</reference>
<dbReference type="SMART" id="SM00903">
    <property type="entry name" value="Flavin_Reduct"/>
    <property type="match status" value="1"/>
</dbReference>
<protein>
    <submittedName>
        <fullName evidence="4">Flavin reductase family protein</fullName>
        <ecNumber evidence="4">1.-.-.-</ecNumber>
    </submittedName>
</protein>
<evidence type="ECO:0000259" key="3">
    <source>
        <dbReference type="SMART" id="SM00903"/>
    </source>
</evidence>
<dbReference type="InterPro" id="IPR002563">
    <property type="entry name" value="Flavin_Rdtase-like_dom"/>
</dbReference>
<evidence type="ECO:0000256" key="1">
    <source>
        <dbReference type="ARBA" id="ARBA00008898"/>
    </source>
</evidence>
<keyword evidence="2 4" id="KW-0560">Oxidoreductase</keyword>
<gene>
    <name evidence="4" type="ORF">AB2L28_08215</name>
</gene>
<name>A0ABV4I4L8_9ACTN</name>
<keyword evidence="5" id="KW-1185">Reference proteome</keyword>
<evidence type="ECO:0000256" key="2">
    <source>
        <dbReference type="ARBA" id="ARBA00023002"/>
    </source>
</evidence>
<dbReference type="PANTHER" id="PTHR30466">
    <property type="entry name" value="FLAVIN REDUCTASE"/>
    <property type="match status" value="1"/>
</dbReference>
<dbReference type="SUPFAM" id="SSF50475">
    <property type="entry name" value="FMN-binding split barrel"/>
    <property type="match status" value="1"/>
</dbReference>
<evidence type="ECO:0000313" key="5">
    <source>
        <dbReference type="Proteomes" id="UP001566476"/>
    </source>
</evidence>
<dbReference type="PANTHER" id="PTHR30466:SF11">
    <property type="entry name" value="FLAVIN-DEPENDENT MONOOXYGENASE, REDUCTASE SUBUNIT HSAB"/>
    <property type="match status" value="1"/>
</dbReference>
<evidence type="ECO:0000313" key="4">
    <source>
        <dbReference type="EMBL" id="MEZ0492221.1"/>
    </source>
</evidence>
<dbReference type="EC" id="1.-.-.-" evidence="4"/>
<dbReference type="InterPro" id="IPR050268">
    <property type="entry name" value="NADH-dep_flavin_reductase"/>
</dbReference>
<dbReference type="InterPro" id="IPR012349">
    <property type="entry name" value="Split_barrel_FMN-bd"/>
</dbReference>
<dbReference type="EMBL" id="JBGGTQ010000003">
    <property type="protein sequence ID" value="MEZ0492221.1"/>
    <property type="molecule type" value="Genomic_DNA"/>
</dbReference>
<dbReference type="Proteomes" id="UP001566476">
    <property type="component" value="Unassembled WGS sequence"/>
</dbReference>
<proteinExistence type="inferred from homology"/>
<dbReference type="RefSeq" id="WP_370718256.1">
    <property type="nucleotide sequence ID" value="NZ_JBGGTQ010000003.1"/>
</dbReference>
<comment type="similarity">
    <text evidence="1">Belongs to the non-flavoprotein flavin reductase family.</text>
</comment>